<comment type="caution">
    <text evidence="3">The sequence shown here is derived from an EMBL/GenBank/DDBJ whole genome shotgun (WGS) entry which is preliminary data.</text>
</comment>
<feature type="region of interest" description="Disordered" evidence="1">
    <location>
        <begin position="69"/>
        <end position="94"/>
    </location>
</feature>
<keyword evidence="4" id="KW-1185">Reference proteome</keyword>
<sequence>MTDYNPFQDFWGDLINGAAVAIIATQLSYKTKDLNDNTADDRTDNRNYRTEDMNDEIKDRNGKIKDKIDRTEDMNDKTEEMNDKTEDMTDKTEDMNDEIEVRNDKTENKIDKTEDMNDKAEDKIDNTEDTDVIDKKIKKTYDIDEKINDIDKKINDMIDKIGSWIKAKFAKLAEVMDDIIIMGSLHAINVYLLITWWEHIYKLDKIIATFALISTRILRLILFMIIIILQSVENGYLLSNNFWQTKFSTALATVSIIRLFDIYKYTSTSVYASVFGLNLNYDKGDSNGAKILRLILFTIIIILQSVENGYLLSNNFWQTKFSTALATVSIIRLFDIYRYDGHSVYASVFGLNYDESDSNSPTPPLQQGPQSSENT</sequence>
<reference evidence="3 4" key="1">
    <citation type="submission" date="2015-10" db="EMBL/GenBank/DDBJ databases">
        <title>Genome analyses suggest a sexual origin of heterokaryosis in a supposedly ancient asexual fungus.</title>
        <authorList>
            <person name="Ropars J."/>
            <person name="Sedzielewska K."/>
            <person name="Noel J."/>
            <person name="Charron P."/>
            <person name="Farinelli L."/>
            <person name="Marton T."/>
            <person name="Kruger M."/>
            <person name="Pelin A."/>
            <person name="Brachmann A."/>
            <person name="Corradi N."/>
        </authorList>
    </citation>
    <scope>NUCLEOTIDE SEQUENCE [LARGE SCALE GENOMIC DNA]</scope>
    <source>
        <strain evidence="3 4">A4</strain>
    </source>
</reference>
<keyword evidence="2" id="KW-1133">Transmembrane helix</keyword>
<dbReference type="VEuPathDB" id="FungiDB:FUN_016683"/>
<evidence type="ECO:0000313" key="3">
    <source>
        <dbReference type="EMBL" id="PKY55385.1"/>
    </source>
</evidence>
<proteinExistence type="predicted"/>
<keyword evidence="2" id="KW-0472">Membrane</keyword>
<protein>
    <submittedName>
        <fullName evidence="3">Uncharacterized protein</fullName>
    </submittedName>
</protein>
<feature type="transmembrane region" description="Helical" evidence="2">
    <location>
        <begin position="175"/>
        <end position="194"/>
    </location>
</feature>
<evidence type="ECO:0000256" key="1">
    <source>
        <dbReference type="SAM" id="MobiDB-lite"/>
    </source>
</evidence>
<dbReference type="VEuPathDB" id="FungiDB:RhiirFUN_013403"/>
<accession>A0A2I1H951</accession>
<dbReference type="EMBL" id="LLXI01001842">
    <property type="protein sequence ID" value="PKY55385.1"/>
    <property type="molecule type" value="Genomic_DNA"/>
</dbReference>
<dbReference type="Proteomes" id="UP000234323">
    <property type="component" value="Unassembled WGS sequence"/>
</dbReference>
<gene>
    <name evidence="3" type="ORF">RhiirA4_474798</name>
</gene>
<evidence type="ECO:0000256" key="2">
    <source>
        <dbReference type="SAM" id="Phobius"/>
    </source>
</evidence>
<organism evidence="3 4">
    <name type="scientific">Rhizophagus irregularis</name>
    <dbReference type="NCBI Taxonomy" id="588596"/>
    <lineage>
        <taxon>Eukaryota</taxon>
        <taxon>Fungi</taxon>
        <taxon>Fungi incertae sedis</taxon>
        <taxon>Mucoromycota</taxon>
        <taxon>Glomeromycotina</taxon>
        <taxon>Glomeromycetes</taxon>
        <taxon>Glomerales</taxon>
        <taxon>Glomeraceae</taxon>
        <taxon>Rhizophagus</taxon>
    </lineage>
</organism>
<dbReference type="AlphaFoldDB" id="A0A2I1H951"/>
<keyword evidence="2" id="KW-0812">Transmembrane</keyword>
<dbReference type="VEuPathDB" id="FungiDB:RhiirA1_470200"/>
<name>A0A2I1H951_9GLOM</name>
<feature type="transmembrane region" description="Helical" evidence="2">
    <location>
        <begin position="291"/>
        <end position="311"/>
    </location>
</feature>
<feature type="transmembrane region" description="Helical" evidence="2">
    <location>
        <begin position="206"/>
        <end position="229"/>
    </location>
</feature>
<evidence type="ECO:0000313" key="4">
    <source>
        <dbReference type="Proteomes" id="UP000234323"/>
    </source>
</evidence>